<evidence type="ECO:0000313" key="2">
    <source>
        <dbReference type="Proteomes" id="UP000821845"/>
    </source>
</evidence>
<name>A0ACB7RTY8_HYAAI</name>
<protein>
    <submittedName>
        <fullName evidence="1">Uncharacterized protein</fullName>
    </submittedName>
</protein>
<comment type="caution">
    <text evidence="1">The sequence shown here is derived from an EMBL/GenBank/DDBJ whole genome shotgun (WGS) entry which is preliminary data.</text>
</comment>
<sequence>MLDQKSSQPSTARKRDGSSSDTEDTELYSMSEDDSSDDSFIPVLSKRAKRKIVEDSPSSSPSTGTMKSLYSEKPPIIAQQATPISSL</sequence>
<proteinExistence type="predicted"/>
<dbReference type="Proteomes" id="UP000821845">
    <property type="component" value="Chromosome 8"/>
</dbReference>
<gene>
    <name evidence="1" type="ORF">HPB50_016212</name>
</gene>
<dbReference type="EMBL" id="CM023488">
    <property type="protein sequence ID" value="KAH6924352.1"/>
    <property type="molecule type" value="Genomic_DNA"/>
</dbReference>
<accession>A0ACB7RTY8</accession>
<keyword evidence="2" id="KW-1185">Reference proteome</keyword>
<organism evidence="1 2">
    <name type="scientific">Hyalomma asiaticum</name>
    <name type="common">Tick</name>
    <dbReference type="NCBI Taxonomy" id="266040"/>
    <lineage>
        <taxon>Eukaryota</taxon>
        <taxon>Metazoa</taxon>
        <taxon>Ecdysozoa</taxon>
        <taxon>Arthropoda</taxon>
        <taxon>Chelicerata</taxon>
        <taxon>Arachnida</taxon>
        <taxon>Acari</taxon>
        <taxon>Parasitiformes</taxon>
        <taxon>Ixodida</taxon>
        <taxon>Ixodoidea</taxon>
        <taxon>Ixodidae</taxon>
        <taxon>Hyalomminae</taxon>
        <taxon>Hyalomma</taxon>
    </lineage>
</organism>
<reference evidence="1" key="1">
    <citation type="submission" date="2020-05" db="EMBL/GenBank/DDBJ databases">
        <title>Large-scale comparative analyses of tick genomes elucidate their genetic diversity and vector capacities.</title>
        <authorList>
            <person name="Jia N."/>
            <person name="Wang J."/>
            <person name="Shi W."/>
            <person name="Du L."/>
            <person name="Sun Y."/>
            <person name="Zhan W."/>
            <person name="Jiang J."/>
            <person name="Wang Q."/>
            <person name="Zhang B."/>
            <person name="Ji P."/>
            <person name="Sakyi L.B."/>
            <person name="Cui X."/>
            <person name="Yuan T."/>
            <person name="Jiang B."/>
            <person name="Yang W."/>
            <person name="Lam T.T.-Y."/>
            <person name="Chang Q."/>
            <person name="Ding S."/>
            <person name="Wang X."/>
            <person name="Zhu J."/>
            <person name="Ruan X."/>
            <person name="Zhao L."/>
            <person name="Wei J."/>
            <person name="Que T."/>
            <person name="Du C."/>
            <person name="Cheng J."/>
            <person name="Dai P."/>
            <person name="Han X."/>
            <person name="Huang E."/>
            <person name="Gao Y."/>
            <person name="Liu J."/>
            <person name="Shao H."/>
            <person name="Ye R."/>
            <person name="Li L."/>
            <person name="Wei W."/>
            <person name="Wang X."/>
            <person name="Wang C."/>
            <person name="Yang T."/>
            <person name="Huo Q."/>
            <person name="Li W."/>
            <person name="Guo W."/>
            <person name="Chen H."/>
            <person name="Zhou L."/>
            <person name="Ni X."/>
            <person name="Tian J."/>
            <person name="Zhou Y."/>
            <person name="Sheng Y."/>
            <person name="Liu T."/>
            <person name="Pan Y."/>
            <person name="Xia L."/>
            <person name="Li J."/>
            <person name="Zhao F."/>
            <person name="Cao W."/>
        </authorList>
    </citation>
    <scope>NUCLEOTIDE SEQUENCE</scope>
    <source>
        <strain evidence="1">Hyas-2018</strain>
    </source>
</reference>
<evidence type="ECO:0000313" key="1">
    <source>
        <dbReference type="EMBL" id="KAH6924352.1"/>
    </source>
</evidence>